<dbReference type="Pfam" id="PF07714">
    <property type="entry name" value="PK_Tyr_Ser-Thr"/>
    <property type="match status" value="1"/>
</dbReference>
<dbReference type="PANTHER" id="PTHR24416">
    <property type="entry name" value="TYROSINE-PROTEIN KINASE RECEPTOR"/>
    <property type="match status" value="1"/>
</dbReference>
<dbReference type="CDD" id="cd00096">
    <property type="entry name" value="Ig"/>
    <property type="match status" value="3"/>
</dbReference>
<evidence type="ECO:0000256" key="11">
    <source>
        <dbReference type="ARBA" id="ARBA00023136"/>
    </source>
</evidence>
<keyword evidence="8" id="KW-0418">Kinase</keyword>
<evidence type="ECO:0000259" key="23">
    <source>
        <dbReference type="PROSITE" id="PS50835"/>
    </source>
</evidence>
<keyword evidence="4" id="KW-0597">Phosphoprotein</keyword>
<evidence type="ECO:0000256" key="12">
    <source>
        <dbReference type="ARBA" id="ARBA00023137"/>
    </source>
</evidence>
<proteinExistence type="predicted"/>
<evidence type="ECO:0000256" key="7">
    <source>
        <dbReference type="ARBA" id="ARBA00022741"/>
    </source>
</evidence>
<dbReference type="InterPro" id="IPR000719">
    <property type="entry name" value="Prot_kinase_dom"/>
</dbReference>
<dbReference type="InterPro" id="IPR001245">
    <property type="entry name" value="Ser-Thr/Tyr_kinase_cat_dom"/>
</dbReference>
<dbReference type="PROSITE" id="PS50011">
    <property type="entry name" value="PROTEIN_KINASE_DOM"/>
    <property type="match status" value="1"/>
</dbReference>
<dbReference type="PANTHER" id="PTHR24416:SF600">
    <property type="entry name" value="PDGF- AND VEGF-RECEPTOR RELATED, ISOFORM J"/>
    <property type="match status" value="1"/>
</dbReference>
<dbReference type="RefSeq" id="XP_017787250.1">
    <property type="nucleotide sequence ID" value="XM_017931761.1"/>
</dbReference>
<evidence type="ECO:0000256" key="17">
    <source>
        <dbReference type="ARBA" id="ARBA00051243"/>
    </source>
</evidence>
<feature type="binding site" evidence="18">
    <location>
        <position position="874"/>
    </location>
    <ligand>
        <name>ATP</name>
        <dbReference type="ChEBI" id="CHEBI:30616"/>
    </ligand>
</feature>
<dbReference type="PROSITE" id="PS00107">
    <property type="entry name" value="PROTEIN_KINASE_ATP"/>
    <property type="match status" value="1"/>
</dbReference>
<dbReference type="InterPro" id="IPR003598">
    <property type="entry name" value="Ig_sub2"/>
</dbReference>
<dbReference type="InterPro" id="IPR011009">
    <property type="entry name" value="Kinase-like_dom_sf"/>
</dbReference>
<dbReference type="SUPFAM" id="SSF48726">
    <property type="entry name" value="Immunoglobulin"/>
    <property type="match status" value="6"/>
</dbReference>
<keyword evidence="13" id="KW-1015">Disulfide bond</keyword>
<evidence type="ECO:0000256" key="20">
    <source>
        <dbReference type="SAM" id="Phobius"/>
    </source>
</evidence>
<evidence type="ECO:0000256" key="19">
    <source>
        <dbReference type="SAM" id="MobiDB-lite"/>
    </source>
</evidence>
<dbReference type="SMART" id="SM00408">
    <property type="entry name" value="IGc2"/>
    <property type="match status" value="4"/>
</dbReference>
<feature type="region of interest" description="Disordered" evidence="19">
    <location>
        <begin position="1317"/>
        <end position="1345"/>
    </location>
</feature>
<dbReference type="Proteomes" id="UP000695000">
    <property type="component" value="Unplaced"/>
</dbReference>
<evidence type="ECO:0000256" key="18">
    <source>
        <dbReference type="PROSITE-ProRule" id="PRU10141"/>
    </source>
</evidence>
<feature type="signal peptide" evidence="21">
    <location>
        <begin position="1"/>
        <end position="23"/>
    </location>
</feature>
<keyword evidence="9 18" id="KW-0067">ATP-binding</keyword>
<keyword evidence="7 18" id="KW-0547">Nucleotide-binding</keyword>
<dbReference type="GeneID" id="108569966"/>
<dbReference type="InterPro" id="IPR017441">
    <property type="entry name" value="Protein_kinase_ATP_BS"/>
</dbReference>
<feature type="compositionally biased region" description="Basic and acidic residues" evidence="19">
    <location>
        <begin position="1330"/>
        <end position="1339"/>
    </location>
</feature>
<feature type="domain" description="Ig-like" evidence="23">
    <location>
        <begin position="462"/>
        <end position="551"/>
    </location>
</feature>
<evidence type="ECO:0000256" key="2">
    <source>
        <dbReference type="ARBA" id="ARBA00011902"/>
    </source>
</evidence>
<feature type="domain" description="Ig-like" evidence="23">
    <location>
        <begin position="58"/>
        <end position="121"/>
    </location>
</feature>
<keyword evidence="15" id="KW-0325">Glycoprotein</keyword>
<evidence type="ECO:0000256" key="4">
    <source>
        <dbReference type="ARBA" id="ARBA00022553"/>
    </source>
</evidence>
<keyword evidence="11 20" id="KW-0472">Membrane</keyword>
<dbReference type="InterPro" id="IPR013098">
    <property type="entry name" value="Ig_I-set"/>
</dbReference>
<evidence type="ECO:0000256" key="8">
    <source>
        <dbReference type="ARBA" id="ARBA00022777"/>
    </source>
</evidence>
<keyword evidence="21" id="KW-0732">Signal</keyword>
<dbReference type="SMART" id="SM00409">
    <property type="entry name" value="IG"/>
    <property type="match status" value="5"/>
</dbReference>
<dbReference type="InterPro" id="IPR013783">
    <property type="entry name" value="Ig-like_fold"/>
</dbReference>
<evidence type="ECO:0000256" key="14">
    <source>
        <dbReference type="ARBA" id="ARBA00023170"/>
    </source>
</evidence>
<dbReference type="Gene3D" id="3.30.200.20">
    <property type="entry name" value="Phosphorylase Kinase, domain 1"/>
    <property type="match status" value="1"/>
</dbReference>
<evidence type="ECO:0000256" key="1">
    <source>
        <dbReference type="ARBA" id="ARBA00004251"/>
    </source>
</evidence>
<dbReference type="InterPro" id="IPR050122">
    <property type="entry name" value="RTK"/>
</dbReference>
<evidence type="ECO:0000256" key="9">
    <source>
        <dbReference type="ARBA" id="ARBA00022840"/>
    </source>
</evidence>
<dbReference type="InterPro" id="IPR003599">
    <property type="entry name" value="Ig_sub"/>
</dbReference>
<evidence type="ECO:0000256" key="21">
    <source>
        <dbReference type="SAM" id="SignalP"/>
    </source>
</evidence>
<dbReference type="InterPro" id="IPR001824">
    <property type="entry name" value="Tyr_kinase_rcpt_3_CS"/>
</dbReference>
<feature type="chain" id="PRO_5045548878" description="receptor protein-tyrosine kinase" evidence="21">
    <location>
        <begin position="24"/>
        <end position="1450"/>
    </location>
</feature>
<dbReference type="InterPro" id="IPR008266">
    <property type="entry name" value="Tyr_kinase_AS"/>
</dbReference>
<dbReference type="Gene3D" id="2.60.40.10">
    <property type="entry name" value="Immunoglobulins"/>
    <property type="match status" value="7"/>
</dbReference>
<feature type="transmembrane region" description="Helical" evidence="20">
    <location>
        <begin position="765"/>
        <end position="786"/>
    </location>
</feature>
<comment type="subcellular location">
    <subcellularLocation>
        <location evidence="1">Cell membrane</location>
        <topology evidence="1">Single-pass type I membrane protein</topology>
    </subcellularLocation>
</comment>
<keyword evidence="24" id="KW-1185">Reference proteome</keyword>
<organism evidence="24 25">
    <name type="scientific">Nicrophorus vespilloides</name>
    <name type="common">Boreal carrion beetle</name>
    <dbReference type="NCBI Taxonomy" id="110193"/>
    <lineage>
        <taxon>Eukaryota</taxon>
        <taxon>Metazoa</taxon>
        <taxon>Ecdysozoa</taxon>
        <taxon>Arthropoda</taxon>
        <taxon>Hexapoda</taxon>
        <taxon>Insecta</taxon>
        <taxon>Pterygota</taxon>
        <taxon>Neoptera</taxon>
        <taxon>Endopterygota</taxon>
        <taxon>Coleoptera</taxon>
        <taxon>Polyphaga</taxon>
        <taxon>Staphyliniformia</taxon>
        <taxon>Silphidae</taxon>
        <taxon>Nicrophorinae</taxon>
        <taxon>Nicrophorus</taxon>
    </lineage>
</organism>
<evidence type="ECO:0000256" key="16">
    <source>
        <dbReference type="ARBA" id="ARBA00023319"/>
    </source>
</evidence>
<feature type="domain" description="Protein kinase" evidence="22">
    <location>
        <begin position="840"/>
        <end position="1241"/>
    </location>
</feature>
<keyword evidence="6 20" id="KW-0812">Transmembrane</keyword>
<evidence type="ECO:0000313" key="24">
    <source>
        <dbReference type="Proteomes" id="UP000695000"/>
    </source>
</evidence>
<dbReference type="PIRSF" id="PIRSF000615">
    <property type="entry name" value="TyrPK_CSF1-R"/>
    <property type="match status" value="1"/>
</dbReference>
<dbReference type="PROSITE" id="PS00109">
    <property type="entry name" value="PROTEIN_KINASE_TYR"/>
    <property type="match status" value="1"/>
</dbReference>
<protein>
    <recommendedName>
        <fullName evidence="2">receptor protein-tyrosine kinase</fullName>
        <ecNumber evidence="2">2.7.10.1</ecNumber>
    </recommendedName>
</protein>
<dbReference type="EC" id="2.7.10.1" evidence="2"/>
<feature type="domain" description="Ig-like" evidence="23">
    <location>
        <begin position="254"/>
        <end position="347"/>
    </location>
</feature>
<dbReference type="InterPro" id="IPR036179">
    <property type="entry name" value="Ig-like_dom_sf"/>
</dbReference>
<dbReference type="Gene3D" id="1.10.510.10">
    <property type="entry name" value="Transferase(Phosphotransferase) domain 1"/>
    <property type="match status" value="1"/>
</dbReference>
<sequence length="1450" mass="165637">MDKFYRLFCCLLYFGFLFTGLDATKPKIYIDNKVHDYLEHVIASNGNFTVICEGTEPINWVFNETSTSSTKRIESNRIDKKEFKYSSTLYLENANYRDTGFFNCKATDAEDGDRNRTAELYLYVEDPEHLAVLDEDYNTLHTHYNSEMIIPCRPTSPNVKVVLYKNEETEEEGYYWGKVHLGQRLNDSTVVQFTPTIGFIITPYDAGNQMGGPEDQNSQIYVCQFSRDDDLSNAPQNVHYIIIVEPKATFIDRPEIEDTSNGHTIVGSTMHLRCHLNSIVQFSMKWVLPNNRDDHRFVYGNITSVSQSSHYKDLWIRNVTKEDQGNYQCLVNDYTNNNNQTHFVKVYDVNEHFINLTEENNLYSISASAGEPSVQWSIDVDTHPVENFTMYWLNNKNEFIEMIEMDEMSTKSQKYTTKRTKTEVVLKINRISITDFGNYTLVAKNAYEEERLNLFLNITDKPTLHIESSPFHFIGQKSYLNCVVAAYPKPIVRWAYKDCLTDQCKFNPIKEFSSETNGLQIVSKLQLLARNSGLVRCMAENTLGTDESEIGYYVTDIKNGFDMWTSENVIHEDRMDKVAVGDQVVLNCGASVYNYSKNIIWYKDNERLEHGDEFVVEQSFTDFSYKSKLTMKNVTYNESGDYTCKVVNQAITNELNVTLKVLDPQRPIIFKSNLKDLSMDLPDSIKMECFFKGIPAASIAWFKDDKMIKEDNRTFFNNNNQVMLFKRTVELDEGVYRCQVRNRIGGVYRAMRLTFNNKSSPYVKYVSGVAGFLLFLLIVCIAFLIIKCRKEKKLRDELRKAGLENFEEGMMENINSELDLGEQAELLPYDRKWEFPREKIKLGKQLGSGAFGVVMKAEAEGIVENEDKSTVAVKMVKRNTDFMYTRALVSELKIMVHLGKHLNVVNLLGACTKNIAKRELLVIVEFCRYGNLHNYLIRHRENFIDQIDPKTEKINFCIDELRSCSFSSNRSNSTSSKANLKYLALSFPKNNSGGNSDGSGGGGVGGMMGAGGGHVNGMMADYRSINTGQTDTTLVTMTPNGVGEVGQDDLMTLSNNSSIQPQWRSNYRGDYKGNVQPICTKDLLTWAFQVSRAMEYLSSRKVLHGDLAARNILLADNNIVKICDFGLAKSMYKNENYKKKGDGLMPIKWMAIESIGDRIFSMQSDVWSFGIVLWEFFSLAKTPYPGMEANERLYQHLKNGYRMDKPHYATKEIYRMMMDCWEANPLNRPSFTTLAQRIGFMLEENVRQFYIDLNDPYLQINTMRLGGDESDYLAMFSPPDFENLSSPQSYINEEDAQSHPNGYMCMKQGTIFSPRAMSPSSETAFPFELESSRSKKNSESEEGGVCGRETVVEMVPMLERSEHNRDPSDCTTASSTSFSNPSYHALPVLAPSSPPPSSHISGEDILQAENNYVNMPKNKSVYLNNNKLQEMVDTGTPYVNNTTRDWERVG</sequence>
<feature type="domain" description="Ig-like" evidence="23">
    <location>
        <begin position="667"/>
        <end position="754"/>
    </location>
</feature>
<gene>
    <name evidence="25" type="primary">LOC108569966</name>
</gene>
<comment type="catalytic activity">
    <reaction evidence="17">
        <text>L-tyrosyl-[protein] + ATP = O-phospho-L-tyrosyl-[protein] + ADP + H(+)</text>
        <dbReference type="Rhea" id="RHEA:10596"/>
        <dbReference type="Rhea" id="RHEA-COMP:10136"/>
        <dbReference type="Rhea" id="RHEA-COMP:20101"/>
        <dbReference type="ChEBI" id="CHEBI:15378"/>
        <dbReference type="ChEBI" id="CHEBI:30616"/>
        <dbReference type="ChEBI" id="CHEBI:46858"/>
        <dbReference type="ChEBI" id="CHEBI:61978"/>
        <dbReference type="ChEBI" id="CHEBI:456216"/>
        <dbReference type="EC" id="2.7.10.1"/>
    </reaction>
</comment>
<evidence type="ECO:0000256" key="5">
    <source>
        <dbReference type="ARBA" id="ARBA00022679"/>
    </source>
</evidence>
<keyword evidence="14 25" id="KW-0675">Receptor</keyword>
<dbReference type="PROSITE" id="PS50835">
    <property type="entry name" value="IG_LIKE"/>
    <property type="match status" value="5"/>
</dbReference>
<evidence type="ECO:0000256" key="13">
    <source>
        <dbReference type="ARBA" id="ARBA00023157"/>
    </source>
</evidence>
<dbReference type="SUPFAM" id="SSF56112">
    <property type="entry name" value="Protein kinase-like (PK-like)"/>
    <property type="match status" value="1"/>
</dbReference>
<dbReference type="InterPro" id="IPR007110">
    <property type="entry name" value="Ig-like_dom"/>
</dbReference>
<keyword evidence="16" id="KW-0393">Immunoglobulin domain</keyword>
<reference evidence="25" key="1">
    <citation type="submission" date="2025-08" db="UniProtKB">
        <authorList>
            <consortium name="RefSeq"/>
        </authorList>
    </citation>
    <scope>IDENTIFICATION</scope>
    <source>
        <tissue evidence="25">Whole Larva</tissue>
    </source>
</reference>
<evidence type="ECO:0000256" key="10">
    <source>
        <dbReference type="ARBA" id="ARBA00022989"/>
    </source>
</evidence>
<evidence type="ECO:0000256" key="15">
    <source>
        <dbReference type="ARBA" id="ARBA00023180"/>
    </source>
</evidence>
<evidence type="ECO:0000256" key="6">
    <source>
        <dbReference type="ARBA" id="ARBA00022692"/>
    </source>
</evidence>
<keyword evidence="5" id="KW-0808">Transferase</keyword>
<keyword evidence="10 20" id="KW-1133">Transmembrane helix</keyword>
<feature type="domain" description="Ig-like" evidence="23">
    <location>
        <begin position="581"/>
        <end position="658"/>
    </location>
</feature>
<evidence type="ECO:0000256" key="3">
    <source>
        <dbReference type="ARBA" id="ARBA00022475"/>
    </source>
</evidence>
<dbReference type="Pfam" id="PF07679">
    <property type="entry name" value="I-set"/>
    <property type="match status" value="2"/>
</dbReference>
<keyword evidence="3" id="KW-1003">Cell membrane</keyword>
<evidence type="ECO:0000259" key="22">
    <source>
        <dbReference type="PROSITE" id="PS50011"/>
    </source>
</evidence>
<keyword evidence="12" id="KW-0829">Tyrosine-protein kinase</keyword>
<dbReference type="PROSITE" id="PS00240">
    <property type="entry name" value="RECEPTOR_TYR_KIN_III"/>
    <property type="match status" value="1"/>
</dbReference>
<name>A0ABM1NKA0_NICVS</name>
<dbReference type="Pfam" id="PF13927">
    <property type="entry name" value="Ig_3"/>
    <property type="match status" value="1"/>
</dbReference>
<evidence type="ECO:0000313" key="25">
    <source>
        <dbReference type="RefSeq" id="XP_017787250.1"/>
    </source>
</evidence>
<accession>A0ABM1NKA0</accession>